<feature type="compositionally biased region" description="Basic and acidic residues" evidence="1">
    <location>
        <begin position="81"/>
        <end position="97"/>
    </location>
</feature>
<comment type="caution">
    <text evidence="2">The sequence shown here is derived from an EMBL/GenBank/DDBJ whole genome shotgun (WGS) entry which is preliminary data.</text>
</comment>
<gene>
    <name evidence="2" type="ORF">GY17_00003412</name>
</gene>
<organism evidence="2 3">
    <name type="scientific">Cryptosporidium hominis</name>
    <dbReference type="NCBI Taxonomy" id="237895"/>
    <lineage>
        <taxon>Eukaryota</taxon>
        <taxon>Sar</taxon>
        <taxon>Alveolata</taxon>
        <taxon>Apicomplexa</taxon>
        <taxon>Conoidasida</taxon>
        <taxon>Coccidia</taxon>
        <taxon>Eucoccidiorida</taxon>
        <taxon>Eimeriorina</taxon>
        <taxon>Cryptosporidiidae</taxon>
        <taxon>Cryptosporidium</taxon>
    </lineage>
</organism>
<evidence type="ECO:0000256" key="1">
    <source>
        <dbReference type="SAM" id="MobiDB-lite"/>
    </source>
</evidence>
<reference evidence="2 3" key="1">
    <citation type="submission" date="2014-11" db="EMBL/GenBank/DDBJ databases">
        <title>Comparative genomic analysis of Cryptosporidium hominis reveals occurrence of genetic recombination in virulent subtypes.</title>
        <authorList>
            <person name="Guo Y."/>
            <person name="Tang K."/>
            <person name="Frace M."/>
            <person name="Li N."/>
            <person name="Roellig D.M."/>
            <person name="Sammons S."/>
            <person name="Knipe K."/>
            <person name="Rowe L."/>
            <person name="Feng Y."/>
            <person name="Xiao L."/>
        </authorList>
    </citation>
    <scope>NUCLEOTIDE SEQUENCE [LARGE SCALE GENOMIC DNA]</scope>
    <source>
        <strain evidence="2">30976</strain>
    </source>
</reference>
<feature type="region of interest" description="Disordered" evidence="1">
    <location>
        <begin position="81"/>
        <end position="112"/>
    </location>
</feature>
<evidence type="ECO:0000313" key="2">
    <source>
        <dbReference type="EMBL" id="PPS92677.1"/>
    </source>
</evidence>
<evidence type="ECO:0000313" key="3">
    <source>
        <dbReference type="Proteomes" id="UP001429100"/>
    </source>
</evidence>
<dbReference type="Proteomes" id="UP001429100">
    <property type="component" value="Unassembled WGS sequence"/>
</dbReference>
<name>A0ABX5B810_CRYHO</name>
<accession>A0ABX5B810</accession>
<protein>
    <submittedName>
        <fullName evidence="2">Uncharacterized protein</fullName>
    </submittedName>
</protein>
<keyword evidence="3" id="KW-1185">Reference proteome</keyword>
<dbReference type="EMBL" id="JTAI01000023">
    <property type="protein sequence ID" value="PPS92677.1"/>
    <property type="molecule type" value="Genomic_DNA"/>
</dbReference>
<reference evidence="2 3" key="2">
    <citation type="submission" date="2017-10" db="EMBL/GenBank/DDBJ databases">
        <title>Consistent, comparative and evidence-based genome annotation and re-annotation for the closely-related species, Cryptosporidium parvum, C. hominis and C. tyzzeri.</title>
        <authorList>
            <person name="Baptista R.P."/>
            <person name="Li Y."/>
            <person name="Sateriale A."/>
            <person name="Striepen B."/>
            <person name="Kissinger J.C."/>
        </authorList>
    </citation>
    <scope>NUCLEOTIDE SEQUENCE [LARGE SCALE GENOMIC DNA]</scope>
    <source>
        <strain evidence="2">30976</strain>
    </source>
</reference>
<proteinExistence type="predicted"/>
<sequence>MNEQTLFGKVYCDRTGNKVTVSCGNDSQTIDTRSFKKSLINSPCSFIFDFYKTGFTLLSANDRASIYSTNRFYALPKEVKSDAGDQTEWRLLKRENTDGSSSSKSSGNYDHMEIKERLNV</sequence>